<feature type="transmembrane region" description="Helical" evidence="6">
    <location>
        <begin position="43"/>
        <end position="64"/>
    </location>
</feature>
<evidence type="ECO:0000256" key="2">
    <source>
        <dbReference type="ARBA" id="ARBA00022448"/>
    </source>
</evidence>
<dbReference type="AlphaFoldDB" id="A0A6L9MPU9"/>
<accession>A0A6L9MPU9</accession>
<feature type="transmembrane region" description="Helical" evidence="6">
    <location>
        <begin position="135"/>
        <end position="158"/>
    </location>
</feature>
<name>A0A6L9MPU9_9ALTE</name>
<keyword evidence="3 6" id="KW-0812">Transmembrane</keyword>
<dbReference type="NCBIfam" id="NF037979">
    <property type="entry name" value="Na_transp"/>
    <property type="match status" value="1"/>
</dbReference>
<evidence type="ECO:0000313" key="8">
    <source>
        <dbReference type="Proteomes" id="UP000478837"/>
    </source>
</evidence>
<keyword evidence="5 6" id="KW-0472">Membrane</keyword>
<proteinExistence type="predicted"/>
<evidence type="ECO:0000256" key="3">
    <source>
        <dbReference type="ARBA" id="ARBA00022692"/>
    </source>
</evidence>
<organism evidence="7 8">
    <name type="scientific">Alteromonas hispanica</name>
    <dbReference type="NCBI Taxonomy" id="315421"/>
    <lineage>
        <taxon>Bacteria</taxon>
        <taxon>Pseudomonadati</taxon>
        <taxon>Pseudomonadota</taxon>
        <taxon>Gammaproteobacteria</taxon>
        <taxon>Alteromonadales</taxon>
        <taxon>Alteromonadaceae</taxon>
        <taxon>Alteromonas/Salinimonas group</taxon>
        <taxon>Alteromonas</taxon>
    </lineage>
</organism>
<feature type="transmembrane region" description="Helical" evidence="6">
    <location>
        <begin position="303"/>
        <end position="327"/>
    </location>
</feature>
<feature type="transmembrane region" description="Helical" evidence="6">
    <location>
        <begin position="348"/>
        <end position="375"/>
    </location>
</feature>
<feature type="transmembrane region" description="Helical" evidence="6">
    <location>
        <begin position="12"/>
        <end position="31"/>
    </location>
</feature>
<dbReference type="PANTHER" id="PTHR42948">
    <property type="entry name" value="TRANSPORTER"/>
    <property type="match status" value="1"/>
</dbReference>
<dbReference type="PRINTS" id="PR00176">
    <property type="entry name" value="NANEUSMPORT"/>
</dbReference>
<evidence type="ECO:0000256" key="6">
    <source>
        <dbReference type="SAM" id="Phobius"/>
    </source>
</evidence>
<keyword evidence="2" id="KW-0813">Transport</keyword>
<keyword evidence="4 6" id="KW-1133">Transmembrane helix</keyword>
<dbReference type="Pfam" id="PF00209">
    <property type="entry name" value="SNF"/>
    <property type="match status" value="2"/>
</dbReference>
<dbReference type="InterPro" id="IPR000175">
    <property type="entry name" value="Na/ntran_symport"/>
</dbReference>
<sequence length="444" mass="48051">MAIRGEFSSRIGFVLAAAGSAVGLGNIWGFPTKVASNGGAAFVLVYLLLAFVLAYPVLMAELIIGRSSRSNMVDALGKISGNFVGRATGIWGCVTVSLILAFYAIVGGWMLVYFADSAVRLVGMQSASDWLLTSSVTRNVIFCALFMMLTAFIVVGGVKSGIEKWSVRLMPTLVILILALIVYVSMQPGAIEGWSAYLVPDFSRVLDPELLINAMGQAFFSMSLGVGTMLVYGSYLSKNENLPTIGASVALVDIGVAVIAGMLIIPAMYVALNNGVEIFTDDGALIQGDTLIFKVLPALFDTIGSVGIFVSFTFFALMAIAAVTSSISMLEVPVAFMVESKGMKRQKAVIFMAAVIFILSCIVIFNFELLFGFVIALTTEYSQPLLGLALCIFAGWVWRRDAILAELKQGNENVEHGLFWKIWPWYVRFVCPVIIALMFYRSVF</sequence>
<evidence type="ECO:0000256" key="4">
    <source>
        <dbReference type="ARBA" id="ARBA00022989"/>
    </source>
</evidence>
<dbReference type="SUPFAM" id="SSF161070">
    <property type="entry name" value="SNF-like"/>
    <property type="match status" value="1"/>
</dbReference>
<comment type="subcellular location">
    <subcellularLocation>
        <location evidence="1">Membrane</location>
        <topology evidence="1">Multi-pass membrane protein</topology>
    </subcellularLocation>
</comment>
<feature type="transmembrane region" description="Helical" evidence="6">
    <location>
        <begin position="170"/>
        <end position="190"/>
    </location>
</feature>
<dbReference type="CDD" id="cd10336">
    <property type="entry name" value="SLC6sbd_Tyt1-Like"/>
    <property type="match status" value="1"/>
</dbReference>
<dbReference type="InterPro" id="IPR037272">
    <property type="entry name" value="SNS_sf"/>
</dbReference>
<feature type="transmembrane region" description="Helical" evidence="6">
    <location>
        <begin position="245"/>
        <end position="272"/>
    </location>
</feature>
<dbReference type="Proteomes" id="UP000478837">
    <property type="component" value="Unassembled WGS sequence"/>
</dbReference>
<evidence type="ECO:0000256" key="5">
    <source>
        <dbReference type="ARBA" id="ARBA00023136"/>
    </source>
</evidence>
<feature type="transmembrane region" description="Helical" evidence="6">
    <location>
        <begin position="90"/>
        <end position="115"/>
    </location>
</feature>
<gene>
    <name evidence="7" type="ORF">GTW09_00795</name>
</gene>
<reference evidence="7 8" key="1">
    <citation type="submission" date="2020-01" db="EMBL/GenBank/DDBJ databases">
        <title>Genomes of bacteria type strains.</title>
        <authorList>
            <person name="Chen J."/>
            <person name="Zhu S."/>
            <person name="Yang J."/>
        </authorList>
    </citation>
    <scope>NUCLEOTIDE SEQUENCE [LARGE SCALE GENOMIC DNA]</scope>
    <source>
        <strain evidence="7 8">LMG 22958</strain>
    </source>
</reference>
<comment type="caution">
    <text evidence="7">The sequence shown here is derived from an EMBL/GenBank/DDBJ whole genome shotgun (WGS) entry which is preliminary data.</text>
</comment>
<dbReference type="RefSeq" id="WP_163109247.1">
    <property type="nucleotide sequence ID" value="NZ_JAAAWP010000001.1"/>
</dbReference>
<feature type="transmembrane region" description="Helical" evidence="6">
    <location>
        <begin position="210"/>
        <end position="233"/>
    </location>
</feature>
<feature type="transmembrane region" description="Helical" evidence="6">
    <location>
        <begin position="381"/>
        <end position="398"/>
    </location>
</feature>
<feature type="transmembrane region" description="Helical" evidence="6">
    <location>
        <begin position="418"/>
        <end position="440"/>
    </location>
</feature>
<dbReference type="PROSITE" id="PS50267">
    <property type="entry name" value="NA_NEUROTRAN_SYMP_3"/>
    <property type="match status" value="1"/>
</dbReference>
<dbReference type="PANTHER" id="PTHR42948:SF1">
    <property type="entry name" value="TRANSPORTER"/>
    <property type="match status" value="1"/>
</dbReference>
<dbReference type="InterPro" id="IPR047218">
    <property type="entry name" value="YocR/YhdH-like"/>
</dbReference>
<protein>
    <submittedName>
        <fullName evidence="7">Sodium-dependent transporter</fullName>
    </submittedName>
</protein>
<evidence type="ECO:0000313" key="7">
    <source>
        <dbReference type="EMBL" id="NDW20067.1"/>
    </source>
</evidence>
<evidence type="ECO:0000256" key="1">
    <source>
        <dbReference type="ARBA" id="ARBA00004141"/>
    </source>
</evidence>
<dbReference type="GO" id="GO:0016020">
    <property type="term" value="C:membrane"/>
    <property type="evidence" value="ECO:0007669"/>
    <property type="project" value="UniProtKB-SubCell"/>
</dbReference>
<dbReference type="EMBL" id="JAAAWP010000001">
    <property type="protein sequence ID" value="NDW20067.1"/>
    <property type="molecule type" value="Genomic_DNA"/>
</dbReference>
<keyword evidence="8" id="KW-1185">Reference proteome</keyword>